<evidence type="ECO:0000256" key="1">
    <source>
        <dbReference type="SAM" id="MobiDB-lite"/>
    </source>
</evidence>
<accession>A0ABR1QIY2</accession>
<feature type="compositionally biased region" description="Low complexity" evidence="1">
    <location>
        <begin position="157"/>
        <end position="194"/>
    </location>
</feature>
<reference evidence="2 3" key="1">
    <citation type="submission" date="2023-01" db="EMBL/GenBank/DDBJ databases">
        <title>Analysis of 21 Apiospora genomes using comparative genomics revels a genus with tremendous synthesis potential of carbohydrate active enzymes and secondary metabolites.</title>
        <authorList>
            <person name="Sorensen T."/>
        </authorList>
    </citation>
    <scope>NUCLEOTIDE SEQUENCE [LARGE SCALE GENOMIC DNA]</scope>
    <source>
        <strain evidence="2 3">CBS 24483</strain>
    </source>
</reference>
<feature type="region of interest" description="Disordered" evidence="1">
    <location>
        <begin position="1"/>
        <end position="61"/>
    </location>
</feature>
<dbReference type="EMBL" id="JAQQWE010000004">
    <property type="protein sequence ID" value="KAK7956705.1"/>
    <property type="molecule type" value="Genomic_DNA"/>
</dbReference>
<feature type="region of interest" description="Disordered" evidence="1">
    <location>
        <begin position="82"/>
        <end position="267"/>
    </location>
</feature>
<feature type="compositionally biased region" description="Basic residues" evidence="1">
    <location>
        <begin position="131"/>
        <end position="145"/>
    </location>
</feature>
<dbReference type="GeneID" id="92075211"/>
<evidence type="ECO:0000313" key="2">
    <source>
        <dbReference type="EMBL" id="KAK7956705.1"/>
    </source>
</evidence>
<proteinExistence type="predicted"/>
<feature type="compositionally biased region" description="Polar residues" evidence="1">
    <location>
        <begin position="216"/>
        <end position="229"/>
    </location>
</feature>
<keyword evidence="3" id="KW-1185">Reference proteome</keyword>
<dbReference type="Proteomes" id="UP001391051">
    <property type="component" value="Unassembled WGS sequence"/>
</dbReference>
<protein>
    <submittedName>
        <fullName evidence="2">Uncharacterized protein</fullName>
    </submittedName>
</protein>
<feature type="compositionally biased region" description="Polar residues" evidence="1">
    <location>
        <begin position="95"/>
        <end position="108"/>
    </location>
</feature>
<name>A0ABR1QIY2_9PEZI</name>
<comment type="caution">
    <text evidence="2">The sequence shown here is derived from an EMBL/GenBank/DDBJ whole genome shotgun (WGS) entry which is preliminary data.</text>
</comment>
<evidence type="ECO:0000313" key="3">
    <source>
        <dbReference type="Proteomes" id="UP001391051"/>
    </source>
</evidence>
<sequence>MEAQTQVRPRAQAGVSSPQLLPPPPSFDEQRIYNAMNEEERHQLDAITEGPDQLADGEQRPSRWDILVFTSNLVHRLENESPEQLYAAGTPVPAQISTAGHQPPQSHGESTEPERPNSTSSESPPFDNRQRHTRTPLPRHRRGGNPRRAPTPSPFIAQAGPSAPNAAAAAAASTEQAAVPAVPEAPSPNTEAAPTQPPQPTAARLSKLNEKRRNANQHQQETEASQKCATRQKTRRCLPRESKTKASSIRMDPVRSAYKRGERAGCW</sequence>
<organism evidence="2 3">
    <name type="scientific">Apiospora aurea</name>
    <dbReference type="NCBI Taxonomy" id="335848"/>
    <lineage>
        <taxon>Eukaryota</taxon>
        <taxon>Fungi</taxon>
        <taxon>Dikarya</taxon>
        <taxon>Ascomycota</taxon>
        <taxon>Pezizomycotina</taxon>
        <taxon>Sordariomycetes</taxon>
        <taxon>Xylariomycetidae</taxon>
        <taxon>Amphisphaeriales</taxon>
        <taxon>Apiosporaceae</taxon>
        <taxon>Apiospora</taxon>
    </lineage>
</organism>
<dbReference type="RefSeq" id="XP_066702011.1">
    <property type="nucleotide sequence ID" value="XM_066842149.1"/>
</dbReference>
<gene>
    <name evidence="2" type="ORF">PG986_005927</name>
</gene>